<sequence length="139" mass="14890">MAMHLAGCCNPLPGDRIVGLVTEGKGVTIHTIDCEVLESFGGTPERWLDVAWDPHADAGGMHVGRLSTVLNNSPGSLNALTEVIAQADGNISNLKITHRSLDFFEIVVDVEVQDVQHLTHIIAALRADPAIYKVERSGA</sequence>
<dbReference type="Gene3D" id="3.30.70.260">
    <property type="match status" value="1"/>
</dbReference>
<dbReference type="SUPFAM" id="SSF55021">
    <property type="entry name" value="ACT-like"/>
    <property type="match status" value="1"/>
</dbReference>
<dbReference type="InterPro" id="IPR045865">
    <property type="entry name" value="ACT-like_dom_sf"/>
</dbReference>
<proteinExistence type="predicted"/>
<dbReference type="AlphaFoldDB" id="A0A382T045"/>
<dbReference type="Pfam" id="PF19296">
    <property type="entry name" value="RelA_AH_RIS"/>
    <property type="match status" value="1"/>
</dbReference>
<accession>A0A382T045</accession>
<dbReference type="InterPro" id="IPR002912">
    <property type="entry name" value="ACT_dom"/>
</dbReference>
<reference evidence="2" key="1">
    <citation type="submission" date="2018-05" db="EMBL/GenBank/DDBJ databases">
        <authorList>
            <person name="Lanie J.A."/>
            <person name="Ng W.-L."/>
            <person name="Kazmierczak K.M."/>
            <person name="Andrzejewski T.M."/>
            <person name="Davidsen T.M."/>
            <person name="Wayne K.J."/>
            <person name="Tettelin H."/>
            <person name="Glass J.I."/>
            <person name="Rusch D."/>
            <person name="Podicherti R."/>
            <person name="Tsui H.-C.T."/>
            <person name="Winkler M.E."/>
        </authorList>
    </citation>
    <scope>NUCLEOTIDE SEQUENCE</scope>
</reference>
<dbReference type="Pfam" id="PF13291">
    <property type="entry name" value="ACT_4"/>
    <property type="match status" value="1"/>
</dbReference>
<dbReference type="PROSITE" id="PS51671">
    <property type="entry name" value="ACT"/>
    <property type="match status" value="1"/>
</dbReference>
<evidence type="ECO:0000259" key="1">
    <source>
        <dbReference type="PROSITE" id="PS51671"/>
    </source>
</evidence>
<protein>
    <recommendedName>
        <fullName evidence="1">ACT domain-containing protein</fullName>
    </recommendedName>
</protein>
<dbReference type="EMBL" id="UINC01132655">
    <property type="protein sequence ID" value="SVD15105.1"/>
    <property type="molecule type" value="Genomic_DNA"/>
</dbReference>
<feature type="domain" description="ACT" evidence="1">
    <location>
        <begin position="65"/>
        <end position="139"/>
    </location>
</feature>
<name>A0A382T045_9ZZZZ</name>
<evidence type="ECO:0000313" key="2">
    <source>
        <dbReference type="EMBL" id="SVD15105.1"/>
    </source>
</evidence>
<dbReference type="InterPro" id="IPR045600">
    <property type="entry name" value="RelA/SpoT_AH_RIS"/>
</dbReference>
<gene>
    <name evidence="2" type="ORF">METZ01_LOCUS367959</name>
</gene>
<organism evidence="2">
    <name type="scientific">marine metagenome</name>
    <dbReference type="NCBI Taxonomy" id="408172"/>
    <lineage>
        <taxon>unclassified sequences</taxon>
        <taxon>metagenomes</taxon>
        <taxon>ecological metagenomes</taxon>
    </lineage>
</organism>